<dbReference type="AlphaFoldDB" id="A0A4U0U1A7"/>
<dbReference type="PROSITE" id="PS51186">
    <property type="entry name" value="GNAT"/>
    <property type="match status" value="1"/>
</dbReference>
<feature type="region of interest" description="Disordered" evidence="1">
    <location>
        <begin position="85"/>
        <end position="111"/>
    </location>
</feature>
<protein>
    <recommendedName>
        <fullName evidence="2">N-acetyltransferase domain-containing protein</fullName>
    </recommendedName>
</protein>
<accession>A0A4U0U1A7</accession>
<comment type="caution">
    <text evidence="3">The sequence shown here is derived from an EMBL/GenBank/DDBJ whole genome shotgun (WGS) entry which is preliminary data.</text>
</comment>
<dbReference type="InterPro" id="IPR016181">
    <property type="entry name" value="Acyl_CoA_acyltransferase"/>
</dbReference>
<dbReference type="PANTHER" id="PTHR42791">
    <property type="entry name" value="GNAT FAMILY ACETYLTRANSFERASE"/>
    <property type="match status" value="1"/>
</dbReference>
<evidence type="ECO:0000259" key="2">
    <source>
        <dbReference type="PROSITE" id="PS51186"/>
    </source>
</evidence>
<proteinExistence type="predicted"/>
<dbReference type="GO" id="GO:0016747">
    <property type="term" value="F:acyltransferase activity, transferring groups other than amino-acyl groups"/>
    <property type="evidence" value="ECO:0007669"/>
    <property type="project" value="InterPro"/>
</dbReference>
<dbReference type="SUPFAM" id="SSF55729">
    <property type="entry name" value="Acyl-CoA N-acyltransferases (Nat)"/>
    <property type="match status" value="1"/>
</dbReference>
<dbReference type="PANTHER" id="PTHR42791:SF14">
    <property type="entry name" value="N-ACETYLTRANSFERASE DOMAIN-CONTAINING PROTEIN"/>
    <property type="match status" value="1"/>
</dbReference>
<organism evidence="3 4">
    <name type="scientific">Salinomyces thailandicus</name>
    <dbReference type="NCBI Taxonomy" id="706561"/>
    <lineage>
        <taxon>Eukaryota</taxon>
        <taxon>Fungi</taxon>
        <taxon>Dikarya</taxon>
        <taxon>Ascomycota</taxon>
        <taxon>Pezizomycotina</taxon>
        <taxon>Dothideomycetes</taxon>
        <taxon>Dothideomycetidae</taxon>
        <taxon>Mycosphaerellales</taxon>
        <taxon>Teratosphaeriaceae</taxon>
        <taxon>Salinomyces</taxon>
    </lineage>
</organism>
<keyword evidence="4" id="KW-1185">Reference proteome</keyword>
<dbReference type="OrthoDB" id="2115692at2759"/>
<dbReference type="Proteomes" id="UP000308549">
    <property type="component" value="Unassembled WGS sequence"/>
</dbReference>
<sequence>MPLELSFMEEDDIPAFAVIDSAAMANWGVAKAMDMANTTGEPRQQMVERWTRRGFQNDSQQVWLKVTDTESSDLVAAALWRFRPEGVPENPPPRLGADSARAGKGDGQTHPVPNVMSAMGRIGDAFNKEFIGEQPHAHLSILVTDPKYQRRGAASMLVRWGCEEADKRGMVANLMATQAGLSLYLKHGFRVVSETPLDLRPFGVDETELRRGMVRPAKVKCES</sequence>
<dbReference type="Gene3D" id="3.40.630.30">
    <property type="match status" value="1"/>
</dbReference>
<dbReference type="CDD" id="cd04301">
    <property type="entry name" value="NAT_SF"/>
    <property type="match status" value="1"/>
</dbReference>
<name>A0A4U0U1A7_9PEZI</name>
<feature type="domain" description="N-acetyltransferase" evidence="2">
    <location>
        <begin position="66"/>
        <end position="211"/>
    </location>
</feature>
<reference evidence="3 4" key="1">
    <citation type="submission" date="2017-03" db="EMBL/GenBank/DDBJ databases">
        <title>Genomes of endolithic fungi from Antarctica.</title>
        <authorList>
            <person name="Coleine C."/>
            <person name="Masonjones S."/>
            <person name="Stajich J.E."/>
        </authorList>
    </citation>
    <scope>NUCLEOTIDE SEQUENCE [LARGE SCALE GENOMIC DNA]</scope>
    <source>
        <strain evidence="3 4">CCFEE 6315</strain>
    </source>
</reference>
<evidence type="ECO:0000313" key="3">
    <source>
        <dbReference type="EMBL" id="TKA28713.1"/>
    </source>
</evidence>
<dbReference type="Pfam" id="PF00583">
    <property type="entry name" value="Acetyltransf_1"/>
    <property type="match status" value="1"/>
</dbReference>
<dbReference type="InterPro" id="IPR052523">
    <property type="entry name" value="Trichothecene_AcTrans"/>
</dbReference>
<evidence type="ECO:0000313" key="4">
    <source>
        <dbReference type="Proteomes" id="UP000308549"/>
    </source>
</evidence>
<gene>
    <name evidence="3" type="ORF">B0A50_03041</name>
</gene>
<evidence type="ECO:0000256" key="1">
    <source>
        <dbReference type="SAM" id="MobiDB-lite"/>
    </source>
</evidence>
<dbReference type="InterPro" id="IPR000182">
    <property type="entry name" value="GNAT_dom"/>
</dbReference>
<dbReference type="EMBL" id="NAJL01000017">
    <property type="protein sequence ID" value="TKA28713.1"/>
    <property type="molecule type" value="Genomic_DNA"/>
</dbReference>